<feature type="chain" id="PRO_5039912834" evidence="1">
    <location>
        <begin position="36"/>
        <end position="115"/>
    </location>
</feature>
<sequence>MTVICHRSLIFSNAQSLMITLCWTLCGSTLPESEACYIKKIVYSLGIKESRISLIQLCYTSPFLDPLSVKLPFSVGKKLTLHLVKELKILNIQHCPRISSSTVDDCNKSATPFIS</sequence>
<evidence type="ECO:0000313" key="2">
    <source>
        <dbReference type="EMBL" id="KAG5576608.1"/>
    </source>
</evidence>
<evidence type="ECO:0000313" key="3">
    <source>
        <dbReference type="Proteomes" id="UP000824120"/>
    </source>
</evidence>
<dbReference type="EMBL" id="JACXVP010000011">
    <property type="protein sequence ID" value="KAG5576608.1"/>
    <property type="molecule type" value="Genomic_DNA"/>
</dbReference>
<gene>
    <name evidence="2" type="ORF">H5410_056742</name>
</gene>
<keyword evidence="1" id="KW-0732">Signal</keyword>
<proteinExistence type="predicted"/>
<dbReference type="AlphaFoldDB" id="A0A9J5WNK3"/>
<keyword evidence="3" id="KW-1185">Reference proteome</keyword>
<feature type="signal peptide" evidence="1">
    <location>
        <begin position="1"/>
        <end position="35"/>
    </location>
</feature>
<reference evidence="2 3" key="1">
    <citation type="submission" date="2020-09" db="EMBL/GenBank/DDBJ databases">
        <title>De no assembly of potato wild relative species, Solanum commersonii.</title>
        <authorList>
            <person name="Cho K."/>
        </authorList>
    </citation>
    <scope>NUCLEOTIDE SEQUENCE [LARGE SCALE GENOMIC DNA]</scope>
    <source>
        <strain evidence="2">LZ3.2</strain>
        <tissue evidence="2">Leaf</tissue>
    </source>
</reference>
<dbReference type="Proteomes" id="UP000824120">
    <property type="component" value="Chromosome 11"/>
</dbReference>
<evidence type="ECO:0000256" key="1">
    <source>
        <dbReference type="SAM" id="SignalP"/>
    </source>
</evidence>
<organism evidence="2 3">
    <name type="scientific">Solanum commersonii</name>
    <name type="common">Commerson's wild potato</name>
    <name type="synonym">Commerson's nightshade</name>
    <dbReference type="NCBI Taxonomy" id="4109"/>
    <lineage>
        <taxon>Eukaryota</taxon>
        <taxon>Viridiplantae</taxon>
        <taxon>Streptophyta</taxon>
        <taxon>Embryophyta</taxon>
        <taxon>Tracheophyta</taxon>
        <taxon>Spermatophyta</taxon>
        <taxon>Magnoliopsida</taxon>
        <taxon>eudicotyledons</taxon>
        <taxon>Gunneridae</taxon>
        <taxon>Pentapetalae</taxon>
        <taxon>asterids</taxon>
        <taxon>lamiids</taxon>
        <taxon>Solanales</taxon>
        <taxon>Solanaceae</taxon>
        <taxon>Solanoideae</taxon>
        <taxon>Solaneae</taxon>
        <taxon>Solanum</taxon>
    </lineage>
</organism>
<comment type="caution">
    <text evidence="2">The sequence shown here is derived from an EMBL/GenBank/DDBJ whole genome shotgun (WGS) entry which is preliminary data.</text>
</comment>
<protein>
    <submittedName>
        <fullName evidence="2">Uncharacterized protein</fullName>
    </submittedName>
</protein>
<name>A0A9J5WNK3_SOLCO</name>
<accession>A0A9J5WNK3</accession>